<accession>A0ACB9Z3U0</accession>
<protein>
    <submittedName>
        <fullName evidence="1">Uncharacterized protein</fullName>
    </submittedName>
</protein>
<comment type="caution">
    <text evidence="1">The sequence shown here is derived from an EMBL/GenBank/DDBJ whole genome shotgun (WGS) entry which is preliminary data.</text>
</comment>
<dbReference type="Proteomes" id="UP001497700">
    <property type="component" value="Unassembled WGS sequence"/>
</dbReference>
<sequence>MGRALFSSLLRLDGLLVASASKLLLPPIPTQVEDGAFAGVRHSAPTPAPEYYASAELLRRQDYDMGHDTCGFGALDSAITYKCYSSIGTCENIGDYRGCCTDGLKACSSTFWTQCDDYDPTSVCGTMSHTRCCQSALPYCITWLLSTSDSTFTAWDCDSQGRSRTFELLATPLSLISSTSAASSTTDDISTSTSSLKMSESTSLLLATSDSATASSTAVITSPAITSPAGDDSAPTSNSSATPVGAIVGGVVGGVAVIALIVLGVLFLKRYQQKNPKTPAPPPTPPGPQELLGSGIPPSNLPPPQGSYAPIPQYDFTGRPKYQEPMVQTSPVEAPNTPAAGTGYNRAELA</sequence>
<gene>
    <name evidence="1" type="ORF">F4820DRAFT_273212</name>
</gene>
<proteinExistence type="predicted"/>
<name>A0ACB9Z3U0_9PEZI</name>
<keyword evidence="2" id="KW-1185">Reference proteome</keyword>
<organism evidence="1 2">
    <name type="scientific">Hypoxylon rubiginosum</name>
    <dbReference type="NCBI Taxonomy" id="110542"/>
    <lineage>
        <taxon>Eukaryota</taxon>
        <taxon>Fungi</taxon>
        <taxon>Dikarya</taxon>
        <taxon>Ascomycota</taxon>
        <taxon>Pezizomycotina</taxon>
        <taxon>Sordariomycetes</taxon>
        <taxon>Xylariomycetidae</taxon>
        <taxon>Xylariales</taxon>
        <taxon>Hypoxylaceae</taxon>
        <taxon>Hypoxylon</taxon>
    </lineage>
</organism>
<evidence type="ECO:0000313" key="1">
    <source>
        <dbReference type="EMBL" id="KAI4866021.1"/>
    </source>
</evidence>
<dbReference type="EMBL" id="MU393464">
    <property type="protein sequence ID" value="KAI4866021.1"/>
    <property type="molecule type" value="Genomic_DNA"/>
</dbReference>
<evidence type="ECO:0000313" key="2">
    <source>
        <dbReference type="Proteomes" id="UP001497700"/>
    </source>
</evidence>
<reference evidence="1 2" key="1">
    <citation type="journal article" date="2022" name="New Phytol.">
        <title>Ecological generalism drives hyperdiversity of secondary metabolite gene clusters in xylarialean endophytes.</title>
        <authorList>
            <person name="Franco M.E.E."/>
            <person name="Wisecaver J.H."/>
            <person name="Arnold A.E."/>
            <person name="Ju Y.M."/>
            <person name="Slot J.C."/>
            <person name="Ahrendt S."/>
            <person name="Moore L.P."/>
            <person name="Eastman K.E."/>
            <person name="Scott K."/>
            <person name="Konkel Z."/>
            <person name="Mondo S.J."/>
            <person name="Kuo A."/>
            <person name="Hayes R.D."/>
            <person name="Haridas S."/>
            <person name="Andreopoulos B."/>
            <person name="Riley R."/>
            <person name="LaButti K."/>
            <person name="Pangilinan J."/>
            <person name="Lipzen A."/>
            <person name="Amirebrahimi M."/>
            <person name="Yan J."/>
            <person name="Adam C."/>
            <person name="Keymanesh K."/>
            <person name="Ng V."/>
            <person name="Louie K."/>
            <person name="Northen T."/>
            <person name="Drula E."/>
            <person name="Henrissat B."/>
            <person name="Hsieh H.M."/>
            <person name="Youens-Clark K."/>
            <person name="Lutzoni F."/>
            <person name="Miadlikowska J."/>
            <person name="Eastwood D.C."/>
            <person name="Hamelin R.C."/>
            <person name="Grigoriev I.V."/>
            <person name="U'Ren J.M."/>
        </authorList>
    </citation>
    <scope>NUCLEOTIDE SEQUENCE [LARGE SCALE GENOMIC DNA]</scope>
    <source>
        <strain evidence="1 2">CBS 119005</strain>
    </source>
</reference>